<dbReference type="PIRSF" id="PIRSF005355">
    <property type="entry name" value="UBIAD1"/>
    <property type="match status" value="1"/>
</dbReference>
<proteinExistence type="inferred from homology"/>
<dbReference type="InterPro" id="IPR000537">
    <property type="entry name" value="UbiA_prenyltransferase"/>
</dbReference>
<dbReference type="Proteomes" id="UP000605201">
    <property type="component" value="Unassembled WGS sequence"/>
</dbReference>
<dbReference type="GO" id="GO:0005886">
    <property type="term" value="C:plasma membrane"/>
    <property type="evidence" value="ECO:0007669"/>
    <property type="project" value="UniProtKB-SubCell"/>
</dbReference>
<evidence type="ECO:0000256" key="6">
    <source>
        <dbReference type="ARBA" id="ARBA00022989"/>
    </source>
</evidence>
<dbReference type="GO" id="GO:0009234">
    <property type="term" value="P:menaquinone biosynthetic process"/>
    <property type="evidence" value="ECO:0007669"/>
    <property type="project" value="UniProtKB-UniRule"/>
</dbReference>
<dbReference type="InterPro" id="IPR044878">
    <property type="entry name" value="UbiA_sf"/>
</dbReference>
<comment type="caution">
    <text evidence="10">The sequence shown here is derived from an EMBL/GenBank/DDBJ whole genome shotgun (WGS) entry which is preliminary data.</text>
</comment>
<comment type="function">
    <text evidence="8">Conversion of 1,4-dihydroxy-2-naphthoate (DHNA) to demethylmenaquinone (DMK).</text>
</comment>
<feature type="transmembrane region" description="Helical" evidence="8">
    <location>
        <begin position="211"/>
        <end position="236"/>
    </location>
</feature>
<dbReference type="NCBIfam" id="TIGR00751">
    <property type="entry name" value="menA"/>
    <property type="match status" value="1"/>
</dbReference>
<evidence type="ECO:0000256" key="1">
    <source>
        <dbReference type="ARBA" id="ARBA00004141"/>
    </source>
</evidence>
<evidence type="ECO:0000313" key="11">
    <source>
        <dbReference type="Proteomes" id="UP000605201"/>
    </source>
</evidence>
<keyword evidence="7 8" id="KW-0472">Membrane</keyword>
<dbReference type="PANTHER" id="PTHR13929">
    <property type="entry name" value="1,4-DIHYDROXY-2-NAPHTHOATE OCTAPRENYLTRANSFERASE"/>
    <property type="match status" value="1"/>
</dbReference>
<reference evidence="10 11" key="1">
    <citation type="submission" date="2020-08" db="EMBL/GenBank/DDBJ databases">
        <title>Bridging the membrane lipid divide: bacteria of the FCB group superphylum have the potential to synthesize archaeal ether lipids.</title>
        <authorList>
            <person name="Villanueva L."/>
            <person name="Von Meijenfeldt F.A.B."/>
            <person name="Westbye A.B."/>
            <person name="Yadav S."/>
            <person name="Hopmans E.C."/>
            <person name="Dutilh B.E."/>
            <person name="Sinninghe Damste J.S."/>
        </authorList>
    </citation>
    <scope>NUCLEOTIDE SEQUENCE [LARGE SCALE GENOMIC DNA]</scope>
    <source>
        <strain evidence="10">NIOZ-UU17</strain>
    </source>
</reference>
<keyword evidence="2 8" id="KW-0474">Menaquinone biosynthesis</keyword>
<dbReference type="CDD" id="cd13962">
    <property type="entry name" value="PT_UbiA_UBIAD1"/>
    <property type="match status" value="1"/>
</dbReference>
<dbReference type="GO" id="GO:0046428">
    <property type="term" value="F:1,4-dihydroxy-2-naphthoate polyprenyltransferase activity"/>
    <property type="evidence" value="ECO:0007669"/>
    <property type="project" value="UniProtKB-UniRule"/>
</dbReference>
<feature type="transmembrane region" description="Helical" evidence="8">
    <location>
        <begin position="118"/>
        <end position="134"/>
    </location>
</feature>
<evidence type="ECO:0000256" key="8">
    <source>
        <dbReference type="HAMAP-Rule" id="MF_01937"/>
    </source>
</evidence>
<comment type="pathway">
    <text evidence="8">Quinol/quinone metabolism; menaquinone biosynthesis; menaquinol from 1,4-dihydroxy-2-naphthoate: step 1/2.</text>
</comment>
<dbReference type="InterPro" id="IPR026046">
    <property type="entry name" value="UBIAD1"/>
</dbReference>
<dbReference type="Pfam" id="PF01040">
    <property type="entry name" value="UbiA"/>
    <property type="match status" value="1"/>
</dbReference>
<gene>
    <name evidence="8" type="primary">menA</name>
    <name evidence="10" type="ORF">H8D96_14005</name>
</gene>
<feature type="transmembrane region" description="Helical" evidence="8">
    <location>
        <begin position="169"/>
        <end position="190"/>
    </location>
</feature>
<feature type="transmembrane region" description="Helical" evidence="8">
    <location>
        <begin position="141"/>
        <end position="163"/>
    </location>
</feature>
<evidence type="ECO:0000256" key="3">
    <source>
        <dbReference type="ARBA" id="ARBA00022475"/>
    </source>
</evidence>
<keyword evidence="4 8" id="KW-0808">Transferase</keyword>
<evidence type="ECO:0000256" key="5">
    <source>
        <dbReference type="ARBA" id="ARBA00022692"/>
    </source>
</evidence>
<dbReference type="InterPro" id="IPR004657">
    <property type="entry name" value="MenA"/>
</dbReference>
<comment type="catalytic activity">
    <reaction evidence="8">
        <text>an all-trans-polyprenyl diphosphate + 1,4-dihydroxy-2-naphthoate + H(+) = a 2-demethylmenaquinol + CO2 + diphosphate</text>
        <dbReference type="Rhea" id="RHEA:26478"/>
        <dbReference type="Rhea" id="RHEA-COMP:9563"/>
        <dbReference type="Rhea" id="RHEA-COMP:9564"/>
        <dbReference type="ChEBI" id="CHEBI:11173"/>
        <dbReference type="ChEBI" id="CHEBI:15378"/>
        <dbReference type="ChEBI" id="CHEBI:16526"/>
        <dbReference type="ChEBI" id="CHEBI:33019"/>
        <dbReference type="ChEBI" id="CHEBI:55437"/>
        <dbReference type="ChEBI" id="CHEBI:58914"/>
        <dbReference type="EC" id="2.5.1.74"/>
    </reaction>
</comment>
<name>A0A8J6NSP6_9BACT</name>
<dbReference type="PANTHER" id="PTHR13929:SF0">
    <property type="entry name" value="UBIA PRENYLTRANSFERASE DOMAIN-CONTAINING PROTEIN 1"/>
    <property type="match status" value="1"/>
</dbReference>
<accession>A0A8J6NSP6</accession>
<dbReference type="Gene3D" id="1.10.357.140">
    <property type="entry name" value="UbiA prenyltransferase"/>
    <property type="match status" value="1"/>
</dbReference>
<evidence type="ECO:0000256" key="7">
    <source>
        <dbReference type="ARBA" id="ARBA00023136"/>
    </source>
</evidence>
<sequence length="293" mass="31403">MEQSNLKIWIQAARPKTLWASVAPVVIGSAMAFESGGLHIVSALSALLGAVLIQIGTNFANDYFDYYTGADSTDRLGPTRVVQAGLVHPPTMKAAFIAVFALAVVPGAYLIWRAGLPLLLIGMLSILFGILYTAGPYPLGYVGLGELFVIIFFGPVAVGGTYYAQTLQISVPVIISGLAPGLFSVAILTVNNLRDVKSDHRAGKKTLAVRFGITFSKVEYLLSIAIACLIPLILFLNDDKHLYSLLTSVVLLAAIPSIKTVFTSEGIILNRVLESTGKMLLLYSLIFSIGWIL</sequence>
<dbReference type="AlphaFoldDB" id="A0A8J6NSP6"/>
<dbReference type="HAMAP" id="MF_01937">
    <property type="entry name" value="MenA_1"/>
    <property type="match status" value="1"/>
</dbReference>
<evidence type="ECO:0000256" key="2">
    <source>
        <dbReference type="ARBA" id="ARBA00022428"/>
    </source>
</evidence>
<protein>
    <recommendedName>
        <fullName evidence="8 9">1,4-dihydroxy-2-naphthoate octaprenyltransferase</fullName>
        <shortName evidence="8">DHNA-octaprenyltransferase</shortName>
        <ecNumber evidence="8 9">2.5.1.74</ecNumber>
    </recommendedName>
</protein>
<comment type="similarity">
    <text evidence="8">Belongs to the MenA family. Type 1 subfamily.</text>
</comment>
<keyword evidence="6 8" id="KW-1133">Transmembrane helix</keyword>
<comment type="subcellular location">
    <subcellularLocation>
        <location evidence="8">Cell membrane</location>
        <topology evidence="8">Multi-pass membrane protein</topology>
    </subcellularLocation>
    <subcellularLocation>
        <location evidence="1">Membrane</location>
        <topology evidence="1">Multi-pass membrane protein</topology>
    </subcellularLocation>
</comment>
<organism evidence="10 11">
    <name type="scientific">Candidatus Desulfatibia vada</name>
    <dbReference type="NCBI Taxonomy" id="2841696"/>
    <lineage>
        <taxon>Bacteria</taxon>
        <taxon>Pseudomonadati</taxon>
        <taxon>Thermodesulfobacteriota</taxon>
        <taxon>Desulfobacteria</taxon>
        <taxon>Desulfobacterales</taxon>
        <taxon>Desulfobacterales incertae sedis</taxon>
        <taxon>Candidatus Desulfatibia</taxon>
    </lineage>
</organism>
<evidence type="ECO:0000256" key="9">
    <source>
        <dbReference type="NCBIfam" id="TIGR00751"/>
    </source>
</evidence>
<evidence type="ECO:0000256" key="4">
    <source>
        <dbReference type="ARBA" id="ARBA00022679"/>
    </source>
</evidence>
<dbReference type="GO" id="GO:0042371">
    <property type="term" value="P:vitamin K biosynthetic process"/>
    <property type="evidence" value="ECO:0007669"/>
    <property type="project" value="TreeGrafter"/>
</dbReference>
<evidence type="ECO:0000313" key="10">
    <source>
        <dbReference type="EMBL" id="MBC8433021.1"/>
    </source>
</evidence>
<feature type="transmembrane region" description="Helical" evidence="8">
    <location>
        <begin position="242"/>
        <end position="263"/>
    </location>
</feature>
<feature type="transmembrane region" description="Helical" evidence="8">
    <location>
        <begin position="275"/>
        <end position="292"/>
    </location>
</feature>
<dbReference type="UniPathway" id="UPA00079">
    <property type="reaction ID" value="UER00168"/>
</dbReference>
<keyword evidence="5 8" id="KW-0812">Transmembrane</keyword>
<dbReference type="EC" id="2.5.1.74" evidence="8 9"/>
<dbReference type="NCBIfam" id="NF004751">
    <property type="entry name" value="PRK06080.1-3"/>
    <property type="match status" value="1"/>
</dbReference>
<dbReference type="EMBL" id="JACNIG010000263">
    <property type="protein sequence ID" value="MBC8433021.1"/>
    <property type="molecule type" value="Genomic_DNA"/>
</dbReference>
<keyword evidence="3 8" id="KW-1003">Cell membrane</keyword>